<dbReference type="Gene3D" id="2.70.70.10">
    <property type="entry name" value="Glucose Permease (Domain IIA)"/>
    <property type="match status" value="1"/>
</dbReference>
<protein>
    <submittedName>
        <fullName evidence="16">Glucose PTS transporter subunit IIA</fullName>
    </submittedName>
</protein>
<keyword evidence="9 12" id="KW-1133">Transmembrane helix</keyword>
<feature type="transmembrane region" description="Helical" evidence="12">
    <location>
        <begin position="376"/>
        <end position="393"/>
    </location>
</feature>
<dbReference type="SUPFAM" id="SSF55604">
    <property type="entry name" value="Glucose permease domain IIB"/>
    <property type="match status" value="1"/>
</dbReference>
<feature type="transmembrane region" description="Helical" evidence="12">
    <location>
        <begin position="196"/>
        <end position="218"/>
    </location>
</feature>
<feature type="domain" description="PTS EIIA type-1" evidence="13">
    <location>
        <begin position="490"/>
        <end position="592"/>
    </location>
</feature>
<comment type="caution">
    <text evidence="16">The sequence shown here is derived from an EMBL/GenBank/DDBJ whole genome shotgun (WGS) entry which is preliminary data.</text>
</comment>
<dbReference type="NCBIfam" id="TIGR00830">
    <property type="entry name" value="PTBA"/>
    <property type="match status" value="1"/>
</dbReference>
<dbReference type="InterPro" id="IPR013013">
    <property type="entry name" value="PTS_EIIC_1"/>
</dbReference>
<proteinExistence type="predicted"/>
<evidence type="ECO:0000259" key="13">
    <source>
        <dbReference type="PROSITE" id="PS51093"/>
    </source>
</evidence>
<dbReference type="PROSITE" id="PS51103">
    <property type="entry name" value="PTS_EIIC_TYPE_1"/>
    <property type="match status" value="1"/>
</dbReference>
<evidence type="ECO:0000256" key="6">
    <source>
        <dbReference type="ARBA" id="ARBA00022683"/>
    </source>
</evidence>
<keyword evidence="10 12" id="KW-0472">Membrane</keyword>
<evidence type="ECO:0000256" key="3">
    <source>
        <dbReference type="ARBA" id="ARBA00022475"/>
    </source>
</evidence>
<dbReference type="GO" id="GO:0015771">
    <property type="term" value="P:trehalose transport"/>
    <property type="evidence" value="ECO:0007669"/>
    <property type="project" value="TreeGrafter"/>
</dbReference>
<evidence type="ECO:0000256" key="8">
    <source>
        <dbReference type="ARBA" id="ARBA00022777"/>
    </source>
</evidence>
<dbReference type="InterPro" id="IPR011055">
    <property type="entry name" value="Dup_hybrid_motif"/>
</dbReference>
<keyword evidence="3" id="KW-1003">Cell membrane</keyword>
<keyword evidence="6" id="KW-0598">Phosphotransferase system</keyword>
<dbReference type="SUPFAM" id="SSF51261">
    <property type="entry name" value="Duplicated hybrid motif"/>
    <property type="match status" value="1"/>
</dbReference>
<dbReference type="FunFam" id="3.30.1360.60:FF:000001">
    <property type="entry name" value="PTS system glucose-specific IIBC component PtsG"/>
    <property type="match status" value="1"/>
</dbReference>
<name>A0AAE4I241_9ENTE</name>
<dbReference type="RefSeq" id="WP_067628080.1">
    <property type="nucleotide sequence ID" value="NZ_BAAAXL010000042.1"/>
</dbReference>
<feature type="active site" description="Phosphocysteine intermediate; for EIIB activity" evidence="11">
    <location>
        <position position="26"/>
    </location>
</feature>
<keyword evidence="8" id="KW-0418">Kinase</keyword>
<accession>A0AAE4I241</accession>
<evidence type="ECO:0000256" key="4">
    <source>
        <dbReference type="ARBA" id="ARBA00022597"/>
    </source>
</evidence>
<feature type="transmembrane region" description="Helical" evidence="12">
    <location>
        <begin position="100"/>
        <end position="120"/>
    </location>
</feature>
<dbReference type="Gene3D" id="3.30.1360.60">
    <property type="entry name" value="Glucose permease domain IIB"/>
    <property type="match status" value="1"/>
</dbReference>
<dbReference type="PROSITE" id="PS51093">
    <property type="entry name" value="PTS_EIIA_TYPE_1"/>
    <property type="match status" value="1"/>
</dbReference>
<dbReference type="PANTHER" id="PTHR30175:SF1">
    <property type="entry name" value="PTS SYSTEM ARBUTIN-, CELLOBIOSE-, AND SALICIN-SPECIFIC EIIBC COMPONENT-RELATED"/>
    <property type="match status" value="1"/>
</dbReference>
<keyword evidence="4" id="KW-0762">Sugar transport</keyword>
<evidence type="ECO:0000256" key="9">
    <source>
        <dbReference type="ARBA" id="ARBA00022989"/>
    </source>
</evidence>
<feature type="transmembrane region" description="Helical" evidence="12">
    <location>
        <begin position="280"/>
        <end position="303"/>
    </location>
</feature>
<evidence type="ECO:0000313" key="16">
    <source>
        <dbReference type="EMBL" id="MDT2736439.1"/>
    </source>
</evidence>
<dbReference type="CDD" id="cd00212">
    <property type="entry name" value="PTS_IIB_glc"/>
    <property type="match status" value="1"/>
</dbReference>
<evidence type="ECO:0000256" key="2">
    <source>
        <dbReference type="ARBA" id="ARBA00022448"/>
    </source>
</evidence>
<dbReference type="GO" id="GO:0009401">
    <property type="term" value="P:phosphoenolpyruvate-dependent sugar phosphotransferase system"/>
    <property type="evidence" value="ECO:0007669"/>
    <property type="project" value="UniProtKB-KW"/>
</dbReference>
<evidence type="ECO:0000259" key="14">
    <source>
        <dbReference type="PROSITE" id="PS51098"/>
    </source>
</evidence>
<sequence length="617" mass="65548">MNDQERAKAILQGVGGKENVSSLTHCATRLRFSLKTGEKVQANEIQDIPGVIQFVESGGQHQVVIGSDVADVYDEVVKLLPDTEPTETPKKEKQKWYDEFFATISAIFTPYIGVLAAAGVLKGFLIPLSLYNILPVENTLYQILAVLSSGVFTLLPLFIAVTAAERFKTNRFIALALAAAMIYPLTDAAIPDSGLLFGLTIGFKGYGGAVVPTILAIWAQSYVERWVKKILPKVTHTVFVPFFTLILTGIAVFTVIGPLGNGVAALIGQGYFTMYDFSPVLAGALLAGLFQLLVMVGLHWGILPIALINIQNTGTDTILPIGSNGVYGQFGAVVGAWLFLRKGKDKEIAASSALSGFFGITEPAIYGINLKYKMPFIIGSVAAAVGGGISGFFQTKAYSFTPVANIFTASMYVGPGNNFAAQMLANGVSFVLALVGTALWMRNLLKKETVSADVPQTVVPTVSKSVITADASAVVSPLKGQLLPIAEINDPVFSSKSMGEGFAIHPSDGTVYAPVTGVVELIAQAKHAIGFTADDGKQILVHIGLNTVELEGKGFSWTIAQGDSVQAGQVIGQVDFSQLVDYDTTTAVILTNTFDYSEVTVDLTSPDQLIQVKKAGN</sequence>
<comment type="subcellular location">
    <subcellularLocation>
        <location evidence="1">Cell membrane</location>
        <topology evidence="1">Multi-pass membrane protein</topology>
    </subcellularLocation>
</comment>
<evidence type="ECO:0000256" key="5">
    <source>
        <dbReference type="ARBA" id="ARBA00022679"/>
    </source>
</evidence>
<dbReference type="PROSITE" id="PS51098">
    <property type="entry name" value="PTS_EIIB_TYPE_1"/>
    <property type="match status" value="1"/>
</dbReference>
<dbReference type="InterPro" id="IPR001127">
    <property type="entry name" value="PTS_EIIA_1_perm"/>
</dbReference>
<feature type="domain" description="PTS EIIC type-1" evidence="15">
    <location>
        <begin position="115"/>
        <end position="456"/>
    </location>
</feature>
<dbReference type="InterPro" id="IPR001996">
    <property type="entry name" value="PTS_IIB_1"/>
</dbReference>
<feature type="transmembrane region" description="Helical" evidence="12">
    <location>
        <begin position="238"/>
        <end position="260"/>
    </location>
</feature>
<evidence type="ECO:0000313" key="17">
    <source>
        <dbReference type="Proteomes" id="UP001180842"/>
    </source>
</evidence>
<dbReference type="GO" id="GO:0016301">
    <property type="term" value="F:kinase activity"/>
    <property type="evidence" value="ECO:0007669"/>
    <property type="project" value="UniProtKB-KW"/>
</dbReference>
<dbReference type="Pfam" id="PF00358">
    <property type="entry name" value="PTS_EIIA_1"/>
    <property type="match status" value="1"/>
</dbReference>
<evidence type="ECO:0000256" key="11">
    <source>
        <dbReference type="PROSITE-ProRule" id="PRU00421"/>
    </source>
</evidence>
<feature type="transmembrane region" description="Helical" evidence="12">
    <location>
        <begin position="172"/>
        <end position="190"/>
    </location>
</feature>
<dbReference type="Pfam" id="PF00367">
    <property type="entry name" value="PTS_EIIB"/>
    <property type="match status" value="1"/>
</dbReference>
<evidence type="ECO:0000256" key="7">
    <source>
        <dbReference type="ARBA" id="ARBA00022692"/>
    </source>
</evidence>
<evidence type="ECO:0000256" key="12">
    <source>
        <dbReference type="SAM" id="Phobius"/>
    </source>
</evidence>
<dbReference type="InterPro" id="IPR050558">
    <property type="entry name" value="PTS_Sugar-Specific_Components"/>
</dbReference>
<dbReference type="GO" id="GO:0005886">
    <property type="term" value="C:plasma membrane"/>
    <property type="evidence" value="ECO:0007669"/>
    <property type="project" value="UniProtKB-SubCell"/>
</dbReference>
<feature type="transmembrane region" description="Helical" evidence="12">
    <location>
        <begin position="419"/>
        <end position="441"/>
    </location>
</feature>
<organism evidence="16 17">
    <name type="scientific">Enterococcus pseudoavium</name>
    <dbReference type="NCBI Taxonomy" id="44007"/>
    <lineage>
        <taxon>Bacteria</taxon>
        <taxon>Bacillati</taxon>
        <taxon>Bacillota</taxon>
        <taxon>Bacilli</taxon>
        <taxon>Lactobacillales</taxon>
        <taxon>Enterococcaceae</taxon>
        <taxon>Enterococcus</taxon>
    </lineage>
</organism>
<dbReference type="InterPro" id="IPR003352">
    <property type="entry name" value="PTS_EIIC"/>
</dbReference>
<dbReference type="PANTHER" id="PTHR30175">
    <property type="entry name" value="PHOSPHOTRANSFERASE SYSTEM TRANSPORT PROTEIN"/>
    <property type="match status" value="1"/>
</dbReference>
<gene>
    <name evidence="16" type="ORF">P7H00_04735</name>
</gene>
<feature type="domain" description="PTS EIIB type-1" evidence="14">
    <location>
        <begin position="4"/>
        <end position="86"/>
    </location>
</feature>
<reference evidence="16" key="1">
    <citation type="submission" date="2023-03" db="EMBL/GenBank/DDBJ databases">
        <authorList>
            <person name="Shen W."/>
            <person name="Cai J."/>
        </authorList>
    </citation>
    <scope>NUCLEOTIDE SEQUENCE</scope>
    <source>
        <strain evidence="16">P69-2</strain>
    </source>
</reference>
<dbReference type="Pfam" id="PF02378">
    <property type="entry name" value="PTS_EIIC"/>
    <property type="match status" value="1"/>
</dbReference>
<dbReference type="InterPro" id="IPR036878">
    <property type="entry name" value="Glu_permease_IIB"/>
</dbReference>
<dbReference type="InterPro" id="IPR018113">
    <property type="entry name" value="PTrfase_EIIB_Cys"/>
</dbReference>
<evidence type="ECO:0000256" key="1">
    <source>
        <dbReference type="ARBA" id="ARBA00004651"/>
    </source>
</evidence>
<evidence type="ECO:0000259" key="15">
    <source>
        <dbReference type="PROSITE" id="PS51103"/>
    </source>
</evidence>
<dbReference type="AlphaFoldDB" id="A0AAE4I241"/>
<keyword evidence="7 12" id="KW-0812">Transmembrane</keyword>
<keyword evidence="5" id="KW-0808">Transferase</keyword>
<keyword evidence="2" id="KW-0813">Transport</keyword>
<dbReference type="EMBL" id="JARQAI010000004">
    <property type="protein sequence ID" value="MDT2736439.1"/>
    <property type="molecule type" value="Genomic_DNA"/>
</dbReference>
<dbReference type="Proteomes" id="UP001180842">
    <property type="component" value="Unassembled WGS sequence"/>
</dbReference>
<evidence type="ECO:0000256" key="10">
    <source>
        <dbReference type="ARBA" id="ARBA00023136"/>
    </source>
</evidence>
<feature type="transmembrane region" description="Helical" evidence="12">
    <location>
        <begin position="140"/>
        <end position="160"/>
    </location>
</feature>
<dbReference type="GO" id="GO:0090589">
    <property type="term" value="F:protein-phosphocysteine-trehalose phosphotransferase system transporter activity"/>
    <property type="evidence" value="ECO:0007669"/>
    <property type="project" value="TreeGrafter"/>
</dbReference>
<dbReference type="PROSITE" id="PS00371">
    <property type="entry name" value="PTS_EIIA_TYPE_1_HIS"/>
    <property type="match status" value="1"/>
</dbReference>
<dbReference type="GO" id="GO:0008982">
    <property type="term" value="F:protein-N(PI)-phosphohistidine-sugar phosphotransferase activity"/>
    <property type="evidence" value="ECO:0007669"/>
    <property type="project" value="InterPro"/>
</dbReference>